<proteinExistence type="predicted"/>
<comment type="caution">
    <text evidence="1">The sequence shown here is derived from an EMBL/GenBank/DDBJ whole genome shotgun (WGS) entry which is preliminary data.</text>
</comment>
<reference evidence="1 2" key="1">
    <citation type="submission" date="2018-10" db="EMBL/GenBank/DDBJ databases">
        <title>Genomic Encyclopedia of Archaeal and Bacterial Type Strains, Phase II (KMG-II): from individual species to whole genera.</title>
        <authorList>
            <person name="Goeker M."/>
        </authorList>
    </citation>
    <scope>NUCLEOTIDE SEQUENCE [LARGE SCALE GENOMIC DNA]</scope>
    <source>
        <strain evidence="1 2">DSM 15149</strain>
    </source>
</reference>
<dbReference type="EMBL" id="RBLJ01000001">
    <property type="protein sequence ID" value="RKS66400.1"/>
    <property type="molecule type" value="Genomic_DNA"/>
</dbReference>
<name>A0ABX9SSH1_9GAMM</name>
<organism evidence="1 2">
    <name type="scientific">Photorhabdus asymbiotica</name>
    <dbReference type="NCBI Taxonomy" id="291112"/>
    <lineage>
        <taxon>Bacteria</taxon>
        <taxon>Pseudomonadati</taxon>
        <taxon>Pseudomonadota</taxon>
        <taxon>Gammaproteobacteria</taxon>
        <taxon>Enterobacterales</taxon>
        <taxon>Morganellaceae</taxon>
        <taxon>Photorhabdus</taxon>
    </lineage>
</organism>
<evidence type="ECO:0000313" key="1">
    <source>
        <dbReference type="EMBL" id="RKS66400.1"/>
    </source>
</evidence>
<sequence length="38" mass="4519">MLRIEILFDKESSNKPSKKYAMPFVRESSKRSEINMDL</sequence>
<protein>
    <submittedName>
        <fullName evidence="1">Uncharacterized protein</fullName>
    </submittedName>
</protein>
<dbReference type="Proteomes" id="UP000280955">
    <property type="component" value="Unassembled WGS sequence"/>
</dbReference>
<accession>A0ABX9SSH1</accession>
<keyword evidence="2" id="KW-1185">Reference proteome</keyword>
<evidence type="ECO:0000313" key="2">
    <source>
        <dbReference type="Proteomes" id="UP000280955"/>
    </source>
</evidence>
<gene>
    <name evidence="1" type="ORF">BDD30_0696</name>
</gene>